<dbReference type="PANTHER" id="PTHR12486">
    <property type="entry name" value="APRATAXIN-RELATED"/>
    <property type="match status" value="1"/>
</dbReference>
<feature type="region of interest" description="Disordered" evidence="1">
    <location>
        <begin position="312"/>
        <end position="342"/>
    </location>
</feature>
<dbReference type="Proteomes" id="UP000708148">
    <property type="component" value="Unassembled WGS sequence"/>
</dbReference>
<dbReference type="Gene3D" id="3.40.50.300">
    <property type="entry name" value="P-loop containing nucleotide triphosphate hydrolases"/>
    <property type="match status" value="1"/>
</dbReference>
<dbReference type="InterPro" id="IPR027417">
    <property type="entry name" value="P-loop_NTPase"/>
</dbReference>
<dbReference type="GO" id="GO:0003725">
    <property type="term" value="F:double-stranded RNA binding"/>
    <property type="evidence" value="ECO:0007669"/>
    <property type="project" value="TreeGrafter"/>
</dbReference>
<dbReference type="GO" id="GO:0003697">
    <property type="term" value="F:single-stranded DNA binding"/>
    <property type="evidence" value="ECO:0007669"/>
    <property type="project" value="TreeGrafter"/>
</dbReference>
<dbReference type="GO" id="GO:1990165">
    <property type="term" value="F:single-strand break-containing DNA binding"/>
    <property type="evidence" value="ECO:0007669"/>
    <property type="project" value="TreeGrafter"/>
</dbReference>
<sequence length="596" mass="64471">MGTLVFPNGAKMALALGACVELGRAHLGAIWGAIHVSRVQCEVQLMAGGPNGPGRLRVVSRSKVNPTGIDGRGDGIGIGDEEMGEAESNGVGGALDGASQAAGSGREACWSNPTLLILVGVQGSGKSTFCEELARGGPVEWRRVNQDEMRRSGRGKRQDCVAAAGRVLGSGRNCVIDRMNLTADQRKPFIQVARRLGCAVHAIVLNLHPDVCANRVAQRKNHEGNVEGNKGRGLAYASYRDLSQCGPPSLTEGISTVTICNSPEDVQKVLHVWKGYSGSSLKAEDSAHKIHWPPAADVPEAGEAMVNWPHSGGTSKGGAGRMKGRSTANTRTGGNNRLMPSEGAQGTLLTLSSGGVPLKRNAFQMMMEAASRQGEALHKHGADLAEDEKSGKQPRTAGGGGRGSRHGWQDVLVQKAQNPERFREEDPDMLVDDTTIVLKDMYPKARQHYLVVSRDPELLGISDLRRKHIPHLHHMQKMAEQRLSAVKSPDGEIALERFRMGFHTLPSLCQLHLHVISDDFDSVCLKHKKHWNSFTTPFFKPLAEVVARLEEGGEVAVNQEEAEGYLKWDLRCHRCQRGMGKIPQLKEHIAHCTGGE</sequence>
<dbReference type="EMBL" id="CAJHUC010000343">
    <property type="protein sequence ID" value="CAD7695426.1"/>
    <property type="molecule type" value="Genomic_DNA"/>
</dbReference>
<name>A0A8S1INT9_9CHLO</name>
<accession>A0A8S1INT9</accession>
<evidence type="ECO:0000313" key="4">
    <source>
        <dbReference type="Proteomes" id="UP000708148"/>
    </source>
</evidence>
<evidence type="ECO:0000313" key="3">
    <source>
        <dbReference type="EMBL" id="CAD7695426.1"/>
    </source>
</evidence>
<dbReference type="GO" id="GO:0000012">
    <property type="term" value="P:single strand break repair"/>
    <property type="evidence" value="ECO:0007669"/>
    <property type="project" value="TreeGrafter"/>
</dbReference>
<dbReference type="AlphaFoldDB" id="A0A8S1INT9"/>
<dbReference type="SUPFAM" id="SSF52540">
    <property type="entry name" value="P-loop containing nucleoside triphosphate hydrolases"/>
    <property type="match status" value="1"/>
</dbReference>
<dbReference type="OrthoDB" id="3512845at2759"/>
<feature type="domain" description="Aprataxin C2HE/C2H2/C2HC zinc finger" evidence="2">
    <location>
        <begin position="535"/>
        <end position="591"/>
    </location>
</feature>
<dbReference type="Gene3D" id="3.30.428.10">
    <property type="entry name" value="HIT-like"/>
    <property type="match status" value="1"/>
</dbReference>
<dbReference type="GO" id="GO:0005634">
    <property type="term" value="C:nucleus"/>
    <property type="evidence" value="ECO:0007669"/>
    <property type="project" value="TreeGrafter"/>
</dbReference>
<dbReference type="InterPro" id="IPR032566">
    <property type="entry name" value="Znf-C2HE"/>
</dbReference>
<dbReference type="PANTHER" id="PTHR12486:SF4">
    <property type="entry name" value="APRATAXIN"/>
    <property type="match status" value="1"/>
</dbReference>
<reference evidence="3" key="1">
    <citation type="submission" date="2020-12" db="EMBL/GenBank/DDBJ databases">
        <authorList>
            <person name="Iha C."/>
        </authorList>
    </citation>
    <scope>NUCLEOTIDE SEQUENCE</scope>
</reference>
<comment type="caution">
    <text evidence="3">The sequence shown here is derived from an EMBL/GenBank/DDBJ whole genome shotgun (WGS) entry which is preliminary data.</text>
</comment>
<organism evidence="3 4">
    <name type="scientific">Ostreobium quekettii</name>
    <dbReference type="NCBI Taxonomy" id="121088"/>
    <lineage>
        <taxon>Eukaryota</taxon>
        <taxon>Viridiplantae</taxon>
        <taxon>Chlorophyta</taxon>
        <taxon>core chlorophytes</taxon>
        <taxon>Ulvophyceae</taxon>
        <taxon>TCBD clade</taxon>
        <taxon>Bryopsidales</taxon>
        <taxon>Ostreobineae</taxon>
        <taxon>Ostreobiaceae</taxon>
        <taxon>Ostreobium</taxon>
    </lineage>
</organism>
<protein>
    <recommendedName>
        <fullName evidence="2">Aprataxin C2HE/C2H2/C2HC zinc finger domain-containing protein</fullName>
    </recommendedName>
</protein>
<dbReference type="SUPFAM" id="SSF54197">
    <property type="entry name" value="HIT-like"/>
    <property type="match status" value="1"/>
</dbReference>
<evidence type="ECO:0000259" key="2">
    <source>
        <dbReference type="Pfam" id="PF16278"/>
    </source>
</evidence>
<dbReference type="Pfam" id="PF11969">
    <property type="entry name" value="DcpS_C"/>
    <property type="match status" value="1"/>
</dbReference>
<dbReference type="GO" id="GO:0033699">
    <property type="term" value="F:DNA 5'-adenosine monophosphate hydrolase activity"/>
    <property type="evidence" value="ECO:0007669"/>
    <property type="project" value="TreeGrafter"/>
</dbReference>
<evidence type="ECO:0000256" key="1">
    <source>
        <dbReference type="SAM" id="MobiDB-lite"/>
    </source>
</evidence>
<feature type="compositionally biased region" description="Basic and acidic residues" evidence="1">
    <location>
        <begin position="375"/>
        <end position="391"/>
    </location>
</feature>
<dbReference type="FunFam" id="3.30.428.10:FF:000004">
    <property type="entry name" value="aprataxin isoform X2"/>
    <property type="match status" value="1"/>
</dbReference>
<dbReference type="Pfam" id="PF16278">
    <property type="entry name" value="zf-C2HE"/>
    <property type="match status" value="1"/>
</dbReference>
<feature type="region of interest" description="Disordered" evidence="1">
    <location>
        <begin position="373"/>
        <end position="408"/>
    </location>
</feature>
<feature type="compositionally biased region" description="Polar residues" evidence="1">
    <location>
        <begin position="326"/>
        <end position="335"/>
    </location>
</feature>
<dbReference type="Pfam" id="PF13671">
    <property type="entry name" value="AAA_33"/>
    <property type="match status" value="1"/>
</dbReference>
<proteinExistence type="predicted"/>
<keyword evidence="4" id="KW-1185">Reference proteome</keyword>
<gene>
    <name evidence="3" type="ORF">OSTQU699_LOCUS787</name>
</gene>
<dbReference type="InterPro" id="IPR036265">
    <property type="entry name" value="HIT-like_sf"/>
</dbReference>
<dbReference type="GO" id="GO:0030983">
    <property type="term" value="F:mismatched DNA binding"/>
    <property type="evidence" value="ECO:0007669"/>
    <property type="project" value="TreeGrafter"/>
</dbReference>